<accession>A0A2B7XU83</accession>
<dbReference type="STRING" id="1447883.A0A2B7XU83"/>
<sequence length="157" mass="19337">MPRLRPSRQHWRKQHLGGEMPWWMKLNDDQLRDIGLWKYRHDYDRWTIVKDYISEKLTLEDIPEINRKMQIARKAMLWPDDTRPVNYRGSFLVDLGRVRTYPYVRRLWSNTSRREWFANFDKHGTEWDISIWDGSVIETSINESPKEYRIEAEKIRR</sequence>
<keyword evidence="2" id="KW-1185">Reference proteome</keyword>
<dbReference type="OrthoDB" id="4203520at2759"/>
<reference evidence="1 2" key="1">
    <citation type="submission" date="2017-10" db="EMBL/GenBank/DDBJ databases">
        <title>Comparative genomics in systemic dimorphic fungi from Ajellomycetaceae.</title>
        <authorList>
            <person name="Munoz J.F."/>
            <person name="Mcewen J.G."/>
            <person name="Clay O.K."/>
            <person name="Cuomo C.A."/>
        </authorList>
    </citation>
    <scope>NUCLEOTIDE SEQUENCE [LARGE SCALE GENOMIC DNA]</scope>
    <source>
        <strain evidence="1 2">UAMH7299</strain>
    </source>
</reference>
<protein>
    <submittedName>
        <fullName evidence="1">Uncharacterized protein</fullName>
    </submittedName>
</protein>
<dbReference type="EMBL" id="PDNA01000113">
    <property type="protein sequence ID" value="PGH12766.1"/>
    <property type="molecule type" value="Genomic_DNA"/>
</dbReference>
<evidence type="ECO:0000313" key="1">
    <source>
        <dbReference type="EMBL" id="PGH12766.1"/>
    </source>
</evidence>
<organism evidence="1 2">
    <name type="scientific">Polytolypa hystricis (strain UAMH7299)</name>
    <dbReference type="NCBI Taxonomy" id="1447883"/>
    <lineage>
        <taxon>Eukaryota</taxon>
        <taxon>Fungi</taxon>
        <taxon>Dikarya</taxon>
        <taxon>Ascomycota</taxon>
        <taxon>Pezizomycotina</taxon>
        <taxon>Eurotiomycetes</taxon>
        <taxon>Eurotiomycetidae</taxon>
        <taxon>Onygenales</taxon>
        <taxon>Onygenales incertae sedis</taxon>
        <taxon>Polytolypa</taxon>
    </lineage>
</organism>
<dbReference type="AlphaFoldDB" id="A0A2B7XU83"/>
<gene>
    <name evidence="1" type="ORF">AJ80_06590</name>
</gene>
<proteinExistence type="predicted"/>
<dbReference type="Pfam" id="PF13095">
    <property type="entry name" value="FTA2"/>
    <property type="match status" value="1"/>
</dbReference>
<name>A0A2B7XU83_POLH7</name>
<dbReference type="InterPro" id="IPR025213">
    <property type="entry name" value="Sim4_Fta2"/>
</dbReference>
<dbReference type="Proteomes" id="UP000224634">
    <property type="component" value="Unassembled WGS sequence"/>
</dbReference>
<evidence type="ECO:0000313" key="2">
    <source>
        <dbReference type="Proteomes" id="UP000224634"/>
    </source>
</evidence>
<comment type="caution">
    <text evidence="1">The sequence shown here is derived from an EMBL/GenBank/DDBJ whole genome shotgun (WGS) entry which is preliminary data.</text>
</comment>